<comment type="catalytic activity">
    <reaction evidence="1">
        <text>ATP + protein L-histidine = ADP + protein N-phospho-L-histidine.</text>
        <dbReference type="EC" id="2.7.13.3"/>
    </reaction>
</comment>
<dbReference type="GO" id="GO:0005886">
    <property type="term" value="C:plasma membrane"/>
    <property type="evidence" value="ECO:0007669"/>
    <property type="project" value="TreeGrafter"/>
</dbReference>
<protein>
    <recommendedName>
        <fullName evidence="2">histidine kinase</fullName>
        <ecNumber evidence="2">2.7.13.3</ecNumber>
    </recommendedName>
</protein>
<dbReference type="SMART" id="SM00387">
    <property type="entry name" value="HATPase_c"/>
    <property type="match status" value="1"/>
</dbReference>
<feature type="domain" description="Histidine kinase" evidence="7">
    <location>
        <begin position="31"/>
        <end position="242"/>
    </location>
</feature>
<organism evidence="8 9">
    <name type="scientific">Rhodopseudomonas palustris</name>
    <dbReference type="NCBI Taxonomy" id="1076"/>
    <lineage>
        <taxon>Bacteria</taxon>
        <taxon>Pseudomonadati</taxon>
        <taxon>Pseudomonadota</taxon>
        <taxon>Alphaproteobacteria</taxon>
        <taxon>Hyphomicrobiales</taxon>
        <taxon>Nitrobacteraceae</taxon>
        <taxon>Rhodopseudomonas</taxon>
    </lineage>
</organism>
<dbReference type="AlphaFoldDB" id="A0A418V1M7"/>
<keyword evidence="6" id="KW-0902">Two-component regulatory system</keyword>
<dbReference type="EMBL" id="QYYD01000021">
    <property type="protein sequence ID" value="RJF69795.1"/>
    <property type="molecule type" value="Genomic_DNA"/>
</dbReference>
<evidence type="ECO:0000313" key="9">
    <source>
        <dbReference type="Proteomes" id="UP000285523"/>
    </source>
</evidence>
<dbReference type="InterPro" id="IPR050351">
    <property type="entry name" value="BphY/WalK/GraS-like"/>
</dbReference>
<dbReference type="PROSITE" id="PS50109">
    <property type="entry name" value="HIS_KIN"/>
    <property type="match status" value="1"/>
</dbReference>
<dbReference type="Pfam" id="PF02518">
    <property type="entry name" value="HATPase_c"/>
    <property type="match status" value="1"/>
</dbReference>
<dbReference type="PRINTS" id="PR00344">
    <property type="entry name" value="BCTRLSENSOR"/>
</dbReference>
<dbReference type="InterPro" id="IPR036097">
    <property type="entry name" value="HisK_dim/P_sf"/>
</dbReference>
<keyword evidence="5 8" id="KW-0418">Kinase</keyword>
<dbReference type="PANTHER" id="PTHR45453:SF1">
    <property type="entry name" value="PHOSPHATE REGULON SENSOR PROTEIN PHOR"/>
    <property type="match status" value="1"/>
</dbReference>
<dbReference type="SUPFAM" id="SSF55874">
    <property type="entry name" value="ATPase domain of HSP90 chaperone/DNA topoisomerase II/histidine kinase"/>
    <property type="match status" value="1"/>
</dbReference>
<keyword evidence="4" id="KW-0808">Transferase</keyword>
<evidence type="ECO:0000256" key="4">
    <source>
        <dbReference type="ARBA" id="ARBA00022679"/>
    </source>
</evidence>
<proteinExistence type="predicted"/>
<dbReference type="GO" id="GO:0016036">
    <property type="term" value="P:cellular response to phosphate starvation"/>
    <property type="evidence" value="ECO:0007669"/>
    <property type="project" value="TreeGrafter"/>
</dbReference>
<comment type="caution">
    <text evidence="8">The sequence shown here is derived from an EMBL/GenBank/DDBJ whole genome shotgun (WGS) entry which is preliminary data.</text>
</comment>
<dbReference type="EC" id="2.7.13.3" evidence="2"/>
<dbReference type="InterPro" id="IPR004358">
    <property type="entry name" value="Sig_transdc_His_kin-like_C"/>
</dbReference>
<dbReference type="SUPFAM" id="SSF47384">
    <property type="entry name" value="Homodimeric domain of signal transducing histidine kinase"/>
    <property type="match status" value="1"/>
</dbReference>
<gene>
    <name evidence="8" type="ORF">D4Q52_19310</name>
</gene>
<evidence type="ECO:0000313" key="8">
    <source>
        <dbReference type="EMBL" id="RJF69795.1"/>
    </source>
</evidence>
<evidence type="ECO:0000256" key="6">
    <source>
        <dbReference type="ARBA" id="ARBA00023012"/>
    </source>
</evidence>
<dbReference type="GO" id="GO:0000155">
    <property type="term" value="F:phosphorelay sensor kinase activity"/>
    <property type="evidence" value="ECO:0007669"/>
    <property type="project" value="InterPro"/>
</dbReference>
<dbReference type="InterPro" id="IPR005467">
    <property type="entry name" value="His_kinase_dom"/>
</dbReference>
<dbReference type="RefSeq" id="WP_119858203.1">
    <property type="nucleotide sequence ID" value="NZ_QYYD01000021.1"/>
</dbReference>
<name>A0A418V1M7_RHOPL</name>
<evidence type="ECO:0000256" key="5">
    <source>
        <dbReference type="ARBA" id="ARBA00022777"/>
    </source>
</evidence>
<evidence type="ECO:0000256" key="2">
    <source>
        <dbReference type="ARBA" id="ARBA00012438"/>
    </source>
</evidence>
<dbReference type="Gene3D" id="3.30.565.10">
    <property type="entry name" value="Histidine kinase-like ATPase, C-terminal domain"/>
    <property type="match status" value="1"/>
</dbReference>
<dbReference type="CDD" id="cd00075">
    <property type="entry name" value="HATPase"/>
    <property type="match status" value="1"/>
</dbReference>
<keyword evidence="3" id="KW-0597">Phosphoprotein</keyword>
<dbReference type="GO" id="GO:0004721">
    <property type="term" value="F:phosphoprotein phosphatase activity"/>
    <property type="evidence" value="ECO:0007669"/>
    <property type="project" value="TreeGrafter"/>
</dbReference>
<reference evidence="8 9" key="1">
    <citation type="submission" date="2018-09" db="EMBL/GenBank/DDBJ databases">
        <title>Draft genome sequence of Rhodopseudomonas palustris 2.1.18.</title>
        <authorList>
            <person name="Robertson S.L."/>
            <person name="Meyer T.E."/>
            <person name="Kyndt J.A."/>
        </authorList>
    </citation>
    <scope>NUCLEOTIDE SEQUENCE [LARGE SCALE GENOMIC DNA]</scope>
    <source>
        <strain evidence="8 9">2.1.18</strain>
    </source>
</reference>
<evidence type="ECO:0000259" key="7">
    <source>
        <dbReference type="PROSITE" id="PS50109"/>
    </source>
</evidence>
<evidence type="ECO:0000256" key="3">
    <source>
        <dbReference type="ARBA" id="ARBA00022553"/>
    </source>
</evidence>
<accession>A0A418V1M7</accession>
<dbReference type="InterPro" id="IPR036890">
    <property type="entry name" value="HATPase_C_sf"/>
</dbReference>
<dbReference type="Proteomes" id="UP000285523">
    <property type="component" value="Unassembled WGS sequence"/>
</dbReference>
<evidence type="ECO:0000256" key="1">
    <source>
        <dbReference type="ARBA" id="ARBA00000085"/>
    </source>
</evidence>
<dbReference type="InterPro" id="IPR003594">
    <property type="entry name" value="HATPase_dom"/>
</dbReference>
<dbReference type="PANTHER" id="PTHR45453">
    <property type="entry name" value="PHOSPHATE REGULON SENSOR PROTEIN PHOR"/>
    <property type="match status" value="1"/>
</dbReference>
<sequence>MPSSQACGRPASDASDIIDPASREIARLIAVLGHDLKQPLQIAMLFIERALQDDLATPAAHRLSVAMKALGRLDLELSELACSSPYNANAASLDQAVDLEQVLDKVDRDWTEYAHATGVQLIIDKPVTAVRSNSTMLQSILRNLIGNAVKFSRRGGCVSVRCHLDGPSVTIEIIDNGRGISDADLCRIFDAFQRGDKVGETAGLGLGLYIVRETAHLLRHPITVRSVEGEGSTFSVVLPRYLD</sequence>
<dbReference type="OrthoDB" id="226486at2"/>